<sequence length="237" mass="26836">VGSADERPHYSKQVSTSDMNSGNPKGLKLSDTIPGDTSSGISPTVNTSTPSKGVHTSSSRGRKEASFPQACSSDKTYFSLRNPVIENCFEGQVETDLSRIANRHKTFNTKKRNQILFHHVLYYGQHEGGGQLEQNTHTIFKCLSCLKVLKNVKFMNHMKHHLELERQRSDSWESHITCQHCHQQFPTPFQLQDHVESVHITHEPSAVCKICELSFEAGHIKHTHKHGEMPYVYQVCN</sequence>
<organism evidence="13 14">
    <name type="scientific">Loxodonta africana</name>
    <name type="common">African elephant</name>
    <dbReference type="NCBI Taxonomy" id="9785"/>
    <lineage>
        <taxon>Eukaryota</taxon>
        <taxon>Metazoa</taxon>
        <taxon>Chordata</taxon>
        <taxon>Craniata</taxon>
        <taxon>Vertebrata</taxon>
        <taxon>Euteleostomi</taxon>
        <taxon>Mammalia</taxon>
        <taxon>Eutheria</taxon>
        <taxon>Afrotheria</taxon>
        <taxon>Proboscidea</taxon>
        <taxon>Elephantidae</taxon>
        <taxon>Loxodonta</taxon>
    </lineage>
</organism>
<evidence type="ECO:0000313" key="13">
    <source>
        <dbReference type="Ensembl" id="ENSLAFP00000025898.1"/>
    </source>
</evidence>
<keyword evidence="2" id="KW-0479">Metal-binding</keyword>
<feature type="compositionally biased region" description="Polar residues" evidence="11">
    <location>
        <begin position="35"/>
        <end position="59"/>
    </location>
</feature>
<evidence type="ECO:0000256" key="7">
    <source>
        <dbReference type="ARBA" id="ARBA00023125"/>
    </source>
</evidence>
<evidence type="ECO:0000259" key="12">
    <source>
        <dbReference type="PROSITE" id="PS50157"/>
    </source>
</evidence>
<dbReference type="Pfam" id="PF13836">
    <property type="entry name" value="DUF4195"/>
    <property type="match status" value="1"/>
</dbReference>
<dbReference type="PROSITE" id="PS50157">
    <property type="entry name" value="ZINC_FINGER_C2H2_2"/>
    <property type="match status" value="1"/>
</dbReference>
<feature type="region of interest" description="Disordered" evidence="11">
    <location>
        <begin position="1"/>
        <end position="67"/>
    </location>
</feature>
<dbReference type="AlphaFoldDB" id="G3UDJ0"/>
<comment type="subcellular location">
    <subcellularLocation>
        <location evidence="1">Nucleus</location>
    </subcellularLocation>
</comment>
<keyword evidence="8" id="KW-0804">Transcription</keyword>
<keyword evidence="5" id="KW-0862">Zinc</keyword>
<keyword evidence="3" id="KW-0677">Repeat</keyword>
<dbReference type="Ensembl" id="ENSLAFT00000012901.3">
    <property type="protein sequence ID" value="ENSLAFP00000025898.1"/>
    <property type="gene ID" value="ENSLAFG00000012899.3"/>
</dbReference>
<dbReference type="GO" id="GO:0008270">
    <property type="term" value="F:zinc ion binding"/>
    <property type="evidence" value="ECO:0007669"/>
    <property type="project" value="UniProtKB-KW"/>
</dbReference>
<reference evidence="13" key="3">
    <citation type="submission" date="2025-09" db="UniProtKB">
        <authorList>
            <consortium name="Ensembl"/>
        </authorList>
    </citation>
    <scope>IDENTIFICATION</scope>
    <source>
        <strain evidence="13">Isolate ISIS603380</strain>
    </source>
</reference>
<dbReference type="GO" id="GO:0000978">
    <property type="term" value="F:RNA polymerase II cis-regulatory region sequence-specific DNA binding"/>
    <property type="evidence" value="ECO:0007669"/>
    <property type="project" value="TreeGrafter"/>
</dbReference>
<accession>G3UDJ0</accession>
<keyword evidence="4 10" id="KW-0863">Zinc-finger</keyword>
<keyword evidence="9" id="KW-0539">Nucleus</keyword>
<keyword evidence="14" id="KW-1185">Reference proteome</keyword>
<evidence type="ECO:0000313" key="14">
    <source>
        <dbReference type="Proteomes" id="UP000007646"/>
    </source>
</evidence>
<feature type="domain" description="C2H2-type" evidence="12">
    <location>
        <begin position="176"/>
        <end position="204"/>
    </location>
</feature>
<evidence type="ECO:0000256" key="11">
    <source>
        <dbReference type="SAM" id="MobiDB-lite"/>
    </source>
</evidence>
<proteinExistence type="predicted"/>
<dbReference type="Proteomes" id="UP000007646">
    <property type="component" value="Unassembled WGS sequence"/>
</dbReference>
<dbReference type="GO" id="GO:0000981">
    <property type="term" value="F:DNA-binding transcription factor activity, RNA polymerase II-specific"/>
    <property type="evidence" value="ECO:0007669"/>
    <property type="project" value="TreeGrafter"/>
</dbReference>
<keyword evidence="7" id="KW-0238">DNA-binding</keyword>
<dbReference type="SMART" id="SM00355">
    <property type="entry name" value="ZnF_C2H2"/>
    <property type="match status" value="2"/>
</dbReference>
<evidence type="ECO:0000256" key="5">
    <source>
        <dbReference type="ARBA" id="ARBA00022833"/>
    </source>
</evidence>
<name>G3UDJ0_LOXAF</name>
<dbReference type="GO" id="GO:0005634">
    <property type="term" value="C:nucleus"/>
    <property type="evidence" value="ECO:0007669"/>
    <property type="project" value="UniProtKB-SubCell"/>
</dbReference>
<dbReference type="PROSITE" id="PS00028">
    <property type="entry name" value="ZINC_FINGER_C2H2_1"/>
    <property type="match status" value="1"/>
</dbReference>
<feature type="compositionally biased region" description="Polar residues" evidence="11">
    <location>
        <begin position="12"/>
        <end position="23"/>
    </location>
</feature>
<dbReference type="Gene3D" id="3.30.160.60">
    <property type="entry name" value="Classic Zinc Finger"/>
    <property type="match status" value="1"/>
</dbReference>
<evidence type="ECO:0000256" key="6">
    <source>
        <dbReference type="ARBA" id="ARBA00023015"/>
    </source>
</evidence>
<dbReference type="PANTHER" id="PTHR24388">
    <property type="entry name" value="ZINC FINGER PROTEIN"/>
    <property type="match status" value="1"/>
</dbReference>
<evidence type="ECO:0000256" key="8">
    <source>
        <dbReference type="ARBA" id="ARBA00023163"/>
    </source>
</evidence>
<dbReference type="GeneTree" id="ENSGT00940000165289"/>
<reference evidence="13 14" key="1">
    <citation type="submission" date="2009-06" db="EMBL/GenBank/DDBJ databases">
        <title>The Genome Sequence of Loxodonta africana (African elephant).</title>
        <authorList>
            <person name="Di Palma F."/>
            <person name="Heiman D."/>
            <person name="Young S."/>
            <person name="Johnson J."/>
            <person name="Lander E.S."/>
            <person name="Lindblad-Toh K."/>
        </authorList>
    </citation>
    <scope>NUCLEOTIDE SEQUENCE [LARGE SCALE GENOMIC DNA]</scope>
    <source>
        <strain evidence="13 14">Isolate ISIS603380</strain>
    </source>
</reference>
<evidence type="ECO:0000256" key="3">
    <source>
        <dbReference type="ARBA" id="ARBA00022737"/>
    </source>
</evidence>
<evidence type="ECO:0000256" key="2">
    <source>
        <dbReference type="ARBA" id="ARBA00022723"/>
    </source>
</evidence>
<dbReference type="PANTHER" id="PTHR24388:SF56">
    <property type="entry name" value="ZINC FINGER PROTEIN 280B"/>
    <property type="match status" value="1"/>
</dbReference>
<dbReference type="eggNOG" id="KOG1721">
    <property type="taxonomic scope" value="Eukaryota"/>
</dbReference>
<dbReference type="InterPro" id="IPR050527">
    <property type="entry name" value="Snail/Krueppel_Znf"/>
</dbReference>
<evidence type="ECO:0000256" key="4">
    <source>
        <dbReference type="ARBA" id="ARBA00022771"/>
    </source>
</evidence>
<dbReference type="InParanoid" id="G3UDJ0"/>
<dbReference type="InterPro" id="IPR025243">
    <property type="entry name" value="DUF4195"/>
</dbReference>
<protein>
    <recommendedName>
        <fullName evidence="12">C2H2-type domain-containing protein</fullName>
    </recommendedName>
</protein>
<dbReference type="InterPro" id="IPR013087">
    <property type="entry name" value="Znf_C2H2_type"/>
</dbReference>
<evidence type="ECO:0000256" key="1">
    <source>
        <dbReference type="ARBA" id="ARBA00004123"/>
    </source>
</evidence>
<keyword evidence="6" id="KW-0805">Transcription regulation</keyword>
<reference evidence="13" key="2">
    <citation type="submission" date="2025-08" db="UniProtKB">
        <authorList>
            <consortium name="Ensembl"/>
        </authorList>
    </citation>
    <scope>IDENTIFICATION</scope>
    <source>
        <strain evidence="13">Isolate ISIS603380</strain>
    </source>
</reference>
<dbReference type="HOGENOM" id="CLU_010097_3_0_1"/>
<evidence type="ECO:0000256" key="9">
    <source>
        <dbReference type="ARBA" id="ARBA00023242"/>
    </source>
</evidence>
<evidence type="ECO:0000256" key="10">
    <source>
        <dbReference type="PROSITE-ProRule" id="PRU00042"/>
    </source>
</evidence>